<dbReference type="Proteomes" id="UP000293568">
    <property type="component" value="Chromosome"/>
</dbReference>
<dbReference type="InterPro" id="IPR000182">
    <property type="entry name" value="GNAT_dom"/>
</dbReference>
<reference evidence="4 5" key="1">
    <citation type="submission" date="2019-01" db="EMBL/GenBank/DDBJ databases">
        <title>Genome sequencing of strain FW100M-2.</title>
        <authorList>
            <person name="Heo J."/>
            <person name="Kim S.-J."/>
            <person name="Kim J.-S."/>
            <person name="Hong S.-B."/>
            <person name="Kwon S.-W."/>
        </authorList>
    </citation>
    <scope>NUCLEOTIDE SEQUENCE [LARGE SCALE GENOMIC DNA]</scope>
    <source>
        <strain evidence="4 5">FW100M-2</strain>
    </source>
</reference>
<evidence type="ECO:0000313" key="5">
    <source>
        <dbReference type="Proteomes" id="UP000293568"/>
    </source>
</evidence>
<proteinExistence type="predicted"/>
<protein>
    <submittedName>
        <fullName evidence="4">GNAT family N-acetyltransferase</fullName>
    </submittedName>
</protein>
<dbReference type="RefSeq" id="WP_129440588.1">
    <property type="nucleotide sequence ID" value="NZ_CP035492.1"/>
</dbReference>
<keyword evidence="5" id="KW-1185">Reference proteome</keyword>
<dbReference type="KEGG" id="pprt:ET464_10200"/>
<sequence>MIVQAEKKDAKAVIALMYEAIGSAIARSLTGAEHDDEALAALEQLFAEEGNRISYRHVLVDKREGQIAGMLLSYSGDEAAELDKPLAERAMRRTGAKEYAITQEAAEGDYYLDAIAVDAAYRGQGIASALIAAFENKAALLGYSRATLIVEPDNAKARALYTRLGYKPEGEIVVSGKRFGRMVKFVLPA</sequence>
<dbReference type="Gene3D" id="3.40.630.30">
    <property type="match status" value="1"/>
</dbReference>
<dbReference type="Pfam" id="PF00583">
    <property type="entry name" value="Acetyltransf_1"/>
    <property type="match status" value="1"/>
</dbReference>
<dbReference type="InterPro" id="IPR016181">
    <property type="entry name" value="Acyl_CoA_acyltransferase"/>
</dbReference>
<dbReference type="CDD" id="cd04301">
    <property type="entry name" value="NAT_SF"/>
    <property type="match status" value="1"/>
</dbReference>
<dbReference type="GO" id="GO:0016747">
    <property type="term" value="F:acyltransferase activity, transferring groups other than amino-acyl groups"/>
    <property type="evidence" value="ECO:0007669"/>
    <property type="project" value="InterPro"/>
</dbReference>
<dbReference type="InterPro" id="IPR050680">
    <property type="entry name" value="YpeA/RimI_acetyltransf"/>
</dbReference>
<accession>A0A4P6EUT6</accession>
<dbReference type="OrthoDB" id="5319888at2"/>
<evidence type="ECO:0000256" key="1">
    <source>
        <dbReference type="ARBA" id="ARBA00022679"/>
    </source>
</evidence>
<dbReference type="SUPFAM" id="SSF55729">
    <property type="entry name" value="Acyl-CoA N-acyltransferases (Nat)"/>
    <property type="match status" value="1"/>
</dbReference>
<dbReference type="PANTHER" id="PTHR43420:SF52">
    <property type="entry name" value="N-ACETYLTRANSFERASE YODP"/>
    <property type="match status" value="1"/>
</dbReference>
<keyword evidence="1 4" id="KW-0808">Transferase</keyword>
<evidence type="ECO:0000256" key="2">
    <source>
        <dbReference type="ARBA" id="ARBA00023315"/>
    </source>
</evidence>
<feature type="domain" description="N-acetyltransferase" evidence="3">
    <location>
        <begin position="1"/>
        <end position="187"/>
    </location>
</feature>
<dbReference type="PROSITE" id="PS51186">
    <property type="entry name" value="GNAT"/>
    <property type="match status" value="1"/>
</dbReference>
<keyword evidence="2" id="KW-0012">Acyltransferase</keyword>
<dbReference type="PANTHER" id="PTHR43420">
    <property type="entry name" value="ACETYLTRANSFERASE"/>
    <property type="match status" value="1"/>
</dbReference>
<dbReference type="EMBL" id="CP035492">
    <property type="protein sequence ID" value="QAY66724.1"/>
    <property type="molecule type" value="Genomic_DNA"/>
</dbReference>
<evidence type="ECO:0000259" key="3">
    <source>
        <dbReference type="PROSITE" id="PS51186"/>
    </source>
</evidence>
<gene>
    <name evidence="4" type="ORF">ET464_10200</name>
</gene>
<evidence type="ECO:0000313" key="4">
    <source>
        <dbReference type="EMBL" id="QAY66724.1"/>
    </source>
</evidence>
<dbReference type="AlphaFoldDB" id="A0A4P6EUT6"/>
<organism evidence="4 5">
    <name type="scientific">Paenibacillus protaetiae</name>
    <dbReference type="NCBI Taxonomy" id="2509456"/>
    <lineage>
        <taxon>Bacteria</taxon>
        <taxon>Bacillati</taxon>
        <taxon>Bacillota</taxon>
        <taxon>Bacilli</taxon>
        <taxon>Bacillales</taxon>
        <taxon>Paenibacillaceae</taxon>
        <taxon>Paenibacillus</taxon>
    </lineage>
</organism>
<name>A0A4P6EUT6_9BACL</name>